<keyword evidence="2" id="KW-0813">Transport</keyword>
<keyword evidence="4 7" id="KW-0812">Transmembrane</keyword>
<keyword evidence="5 8" id="KW-1133">Transmembrane helix</keyword>
<evidence type="ECO:0000256" key="5">
    <source>
        <dbReference type="ARBA" id="ARBA00022989"/>
    </source>
</evidence>
<feature type="transmembrane region" description="Helical" evidence="8">
    <location>
        <begin position="55"/>
        <end position="77"/>
    </location>
</feature>
<evidence type="ECO:0000256" key="6">
    <source>
        <dbReference type="ARBA" id="ARBA00023136"/>
    </source>
</evidence>
<evidence type="ECO:0000256" key="4">
    <source>
        <dbReference type="ARBA" id="ARBA00022692"/>
    </source>
</evidence>
<dbReference type="EMBL" id="RBNH01000008">
    <property type="protein sequence ID" value="RKO23811.1"/>
    <property type="molecule type" value="Genomic_DNA"/>
</dbReference>
<dbReference type="PANTHER" id="PTHR30561">
    <property type="entry name" value="SMR FAMILY PROTON-DEPENDENT DRUG EFFLUX TRANSPORTER SUGE"/>
    <property type="match status" value="1"/>
</dbReference>
<gene>
    <name evidence="9" type="ORF">D7Z96_10755</name>
</gene>
<evidence type="ECO:0000256" key="2">
    <source>
        <dbReference type="ARBA" id="ARBA00022448"/>
    </source>
</evidence>
<keyword evidence="3" id="KW-1003">Cell membrane</keyword>
<dbReference type="GO" id="GO:0031460">
    <property type="term" value="P:glycine betaine transport"/>
    <property type="evidence" value="ECO:0007669"/>
    <property type="project" value="TreeGrafter"/>
</dbReference>
<dbReference type="PANTHER" id="PTHR30561:SF1">
    <property type="entry name" value="MULTIDRUG TRANSPORTER EMRE"/>
    <property type="match status" value="1"/>
</dbReference>
<evidence type="ECO:0000313" key="10">
    <source>
        <dbReference type="Proteomes" id="UP000273159"/>
    </source>
</evidence>
<accession>A0A3B0FQD5</accession>
<dbReference type="AlphaFoldDB" id="A0A3B0FQD5"/>
<organism evidence="9 10">
    <name type="scientific">Pseudarthrobacter phenanthrenivorans</name>
    <name type="common">Arthrobacter phenanthrenivorans</name>
    <dbReference type="NCBI Taxonomy" id="361575"/>
    <lineage>
        <taxon>Bacteria</taxon>
        <taxon>Bacillati</taxon>
        <taxon>Actinomycetota</taxon>
        <taxon>Actinomycetes</taxon>
        <taxon>Micrococcales</taxon>
        <taxon>Micrococcaceae</taxon>
        <taxon>Pseudarthrobacter</taxon>
    </lineage>
</organism>
<reference evidence="10" key="2">
    <citation type="submission" date="2018-10" db="EMBL/GenBank/DDBJ databases">
        <authorList>
            <person name="Wang Y."/>
            <person name="Wang J."/>
            <person name="Yang X."/>
            <person name="Wang Z."/>
            <person name="Huang Y."/>
        </authorList>
    </citation>
    <scope>NUCLEOTIDE SEQUENCE [LARGE SCALE GENOMIC DNA]</scope>
    <source>
        <strain evidence="10">J015</strain>
    </source>
</reference>
<comment type="similarity">
    <text evidence="7">Belongs to the drug/metabolite transporter (DMT) superfamily. Small multidrug resistance (SMR) (TC 2.A.7.1) family.</text>
</comment>
<dbReference type="InterPro" id="IPR037185">
    <property type="entry name" value="EmrE-like"/>
</dbReference>
<dbReference type="GO" id="GO:0005886">
    <property type="term" value="C:plasma membrane"/>
    <property type="evidence" value="ECO:0007669"/>
    <property type="project" value="UniProtKB-SubCell"/>
</dbReference>
<dbReference type="Pfam" id="PF00893">
    <property type="entry name" value="Multi_Drug_Res"/>
    <property type="match status" value="1"/>
</dbReference>
<feature type="transmembrane region" description="Helical" evidence="8">
    <location>
        <begin position="31"/>
        <end position="48"/>
    </location>
</feature>
<comment type="subcellular location">
    <subcellularLocation>
        <location evidence="1 7">Cell membrane</location>
        <topology evidence="1 7">Multi-pass membrane protein</topology>
    </subcellularLocation>
</comment>
<evidence type="ECO:0000256" key="1">
    <source>
        <dbReference type="ARBA" id="ARBA00004651"/>
    </source>
</evidence>
<evidence type="ECO:0000256" key="7">
    <source>
        <dbReference type="RuleBase" id="RU003942"/>
    </source>
</evidence>
<evidence type="ECO:0000256" key="8">
    <source>
        <dbReference type="SAM" id="Phobius"/>
    </source>
</evidence>
<sequence length="105" mass="11016">MWLLLAGAIITEVTATLLLRVASTGKRRWYVPVAVGYVLAFTLLTLTLDQGMSLGVAYGIWAAAGVALTAVGSRVFFKETITPVMMLGLGLIIGGVLLIELGAAH</sequence>
<evidence type="ECO:0000256" key="3">
    <source>
        <dbReference type="ARBA" id="ARBA00022475"/>
    </source>
</evidence>
<evidence type="ECO:0000313" key="9">
    <source>
        <dbReference type="EMBL" id="RKO23811.1"/>
    </source>
</evidence>
<dbReference type="OMA" id="EGFTQAW"/>
<dbReference type="Proteomes" id="UP000273159">
    <property type="component" value="Unassembled WGS sequence"/>
</dbReference>
<dbReference type="GO" id="GO:0015199">
    <property type="term" value="F:amino-acid betaine transmembrane transporter activity"/>
    <property type="evidence" value="ECO:0007669"/>
    <property type="project" value="TreeGrafter"/>
</dbReference>
<keyword evidence="6 8" id="KW-0472">Membrane</keyword>
<dbReference type="Gene3D" id="1.10.3730.20">
    <property type="match status" value="1"/>
</dbReference>
<name>A0A3B0FQD5_PSEPS</name>
<dbReference type="InterPro" id="IPR045324">
    <property type="entry name" value="Small_multidrug_res"/>
</dbReference>
<reference evidence="9 10" key="1">
    <citation type="submission" date="2018-10" db="EMBL/GenBank/DDBJ databases">
        <title>Genome-guide identification and characterization of bacteria that degrade polycyclic aromatic hydrocarbons and resist hexavalent chromium simultaneously.</title>
        <authorList>
            <person name="Feng H."/>
        </authorList>
    </citation>
    <scope>NUCLEOTIDE SEQUENCE [LARGE SCALE GENOMIC DNA]</scope>
    <source>
        <strain evidence="9 10">J015</strain>
    </source>
</reference>
<dbReference type="GO" id="GO:0015220">
    <property type="term" value="F:choline transmembrane transporter activity"/>
    <property type="evidence" value="ECO:0007669"/>
    <property type="project" value="TreeGrafter"/>
</dbReference>
<dbReference type="GO" id="GO:0015297">
    <property type="term" value="F:antiporter activity"/>
    <property type="evidence" value="ECO:0007669"/>
    <property type="project" value="TreeGrafter"/>
</dbReference>
<feature type="transmembrane region" description="Helical" evidence="8">
    <location>
        <begin position="83"/>
        <end position="103"/>
    </location>
</feature>
<dbReference type="InterPro" id="IPR000390">
    <property type="entry name" value="Small_drug/metabolite_transptr"/>
</dbReference>
<comment type="caution">
    <text evidence="9">The sequence shown here is derived from an EMBL/GenBank/DDBJ whole genome shotgun (WGS) entry which is preliminary data.</text>
</comment>
<protein>
    <submittedName>
        <fullName evidence="9">QacE family quaternary ammonium compound efflux SMR transporter</fullName>
    </submittedName>
</protein>
<proteinExistence type="inferred from homology"/>
<dbReference type="SUPFAM" id="SSF103481">
    <property type="entry name" value="Multidrug resistance efflux transporter EmrE"/>
    <property type="match status" value="1"/>
</dbReference>